<evidence type="ECO:0000256" key="3">
    <source>
        <dbReference type="ARBA" id="ARBA00022692"/>
    </source>
</evidence>
<feature type="transmembrane region" description="Helical" evidence="6">
    <location>
        <begin position="190"/>
        <end position="208"/>
    </location>
</feature>
<dbReference type="Proteomes" id="UP001501742">
    <property type="component" value="Unassembled WGS sequence"/>
</dbReference>
<keyword evidence="2" id="KW-1003">Cell membrane</keyword>
<feature type="transmembrane region" description="Helical" evidence="6">
    <location>
        <begin position="377"/>
        <end position="399"/>
    </location>
</feature>
<comment type="caution">
    <text evidence="7">The sequence shown here is derived from an EMBL/GenBank/DDBJ whole genome shotgun (WGS) entry which is preliminary data.</text>
</comment>
<dbReference type="RefSeq" id="WP_204609520.1">
    <property type="nucleotide sequence ID" value="NZ_BAAAJX010000002.1"/>
</dbReference>
<keyword evidence="8" id="KW-1185">Reference proteome</keyword>
<proteinExistence type="predicted"/>
<feature type="transmembrane region" description="Helical" evidence="6">
    <location>
        <begin position="405"/>
        <end position="422"/>
    </location>
</feature>
<comment type="subcellular location">
    <subcellularLocation>
        <location evidence="1">Cell membrane</location>
        <topology evidence="1">Multi-pass membrane protein</topology>
    </subcellularLocation>
</comment>
<feature type="transmembrane region" description="Helical" evidence="6">
    <location>
        <begin position="305"/>
        <end position="328"/>
    </location>
</feature>
<organism evidence="7 8">
    <name type="scientific">Curtobacterium herbarum</name>
    <dbReference type="NCBI Taxonomy" id="150122"/>
    <lineage>
        <taxon>Bacteria</taxon>
        <taxon>Bacillati</taxon>
        <taxon>Actinomycetota</taxon>
        <taxon>Actinomycetes</taxon>
        <taxon>Micrococcales</taxon>
        <taxon>Microbacteriaceae</taxon>
        <taxon>Curtobacterium</taxon>
    </lineage>
</organism>
<evidence type="ECO:0000313" key="7">
    <source>
        <dbReference type="EMBL" id="GAA1491814.1"/>
    </source>
</evidence>
<feature type="transmembrane region" description="Helical" evidence="6">
    <location>
        <begin position="443"/>
        <end position="464"/>
    </location>
</feature>
<dbReference type="InterPro" id="IPR002797">
    <property type="entry name" value="Polysacc_synth"/>
</dbReference>
<keyword evidence="5 6" id="KW-0472">Membrane</keyword>
<evidence type="ECO:0000313" key="8">
    <source>
        <dbReference type="Proteomes" id="UP001501742"/>
    </source>
</evidence>
<dbReference type="PANTHER" id="PTHR30250:SF26">
    <property type="entry name" value="PSMA PROTEIN"/>
    <property type="match status" value="1"/>
</dbReference>
<evidence type="ECO:0000256" key="6">
    <source>
        <dbReference type="SAM" id="Phobius"/>
    </source>
</evidence>
<name>A0ABP4JZS5_9MICO</name>
<dbReference type="EMBL" id="BAAAJX010000002">
    <property type="protein sequence ID" value="GAA1491814.1"/>
    <property type="molecule type" value="Genomic_DNA"/>
</dbReference>
<feature type="transmembrane region" description="Helical" evidence="6">
    <location>
        <begin position="129"/>
        <end position="145"/>
    </location>
</feature>
<feature type="transmembrane region" description="Helical" evidence="6">
    <location>
        <begin position="470"/>
        <end position="488"/>
    </location>
</feature>
<feature type="transmembrane region" description="Helical" evidence="6">
    <location>
        <begin position="237"/>
        <end position="258"/>
    </location>
</feature>
<gene>
    <name evidence="7" type="ORF">GCM10009627_01600</name>
</gene>
<dbReference type="InterPro" id="IPR050833">
    <property type="entry name" value="Poly_Biosynth_Transport"/>
</dbReference>
<feature type="transmembrane region" description="Helical" evidence="6">
    <location>
        <begin position="340"/>
        <end position="365"/>
    </location>
</feature>
<evidence type="ECO:0000256" key="1">
    <source>
        <dbReference type="ARBA" id="ARBA00004651"/>
    </source>
</evidence>
<sequence>MARKGRGGHRGLAGVLSSAGAGVAGLIAGIVLLPVIISTVSAEQYGIWLVVSAIAQYLNYSDLGVGTAIVHFGSRARAGGEERDLGAFLQAGLIWNTLALVVVAPVFMVVAYLYLWSGKAQDVLTQPESVTLLLVGVAMLGALLLKPFGSALNGAGLLPIERRNQAIGVLVRVVLTLVACLVLRDIVFVAMAEAIAVIVPVCLSWATVRTRKLAQMKWAGFPGGTLRYMLSYSVRSFAVNAVGALLLQAGTIAAGITLRPQDVTYYNAAFRVYTSVRQLIGWANDPFRPALSRLNVAAPAEARRALLSICFVTLSLSVAGCAVLIIAAQDVVRIWLGPGVPIDTIAVTMVLLLAGLMVNAIHLPLIPAADASGAPGVFFIPQLIWMVLTVGGSLLFGALLGLPGIALGLTLPLIVIEPFYLFRAARVLRFTLRDWSSAVARPVLLLAAGGGAAVGVWLLVAMASDLRGSGILNAVAFLVGSGATAVLLRKVLPWRSFVTMGKLEL</sequence>
<evidence type="ECO:0000256" key="4">
    <source>
        <dbReference type="ARBA" id="ARBA00022989"/>
    </source>
</evidence>
<reference evidence="8" key="1">
    <citation type="journal article" date="2019" name="Int. J. Syst. Evol. Microbiol.">
        <title>The Global Catalogue of Microorganisms (GCM) 10K type strain sequencing project: providing services to taxonomists for standard genome sequencing and annotation.</title>
        <authorList>
            <consortium name="The Broad Institute Genomics Platform"/>
            <consortium name="The Broad Institute Genome Sequencing Center for Infectious Disease"/>
            <person name="Wu L."/>
            <person name="Ma J."/>
        </authorList>
    </citation>
    <scope>NUCLEOTIDE SEQUENCE [LARGE SCALE GENOMIC DNA]</scope>
    <source>
        <strain evidence="8">JCM 12140</strain>
    </source>
</reference>
<keyword evidence="4 6" id="KW-1133">Transmembrane helix</keyword>
<evidence type="ECO:0000256" key="5">
    <source>
        <dbReference type="ARBA" id="ARBA00023136"/>
    </source>
</evidence>
<dbReference type="PANTHER" id="PTHR30250">
    <property type="entry name" value="PST FAMILY PREDICTED COLANIC ACID TRANSPORTER"/>
    <property type="match status" value="1"/>
</dbReference>
<dbReference type="Pfam" id="PF01943">
    <property type="entry name" value="Polysacc_synt"/>
    <property type="match status" value="1"/>
</dbReference>
<accession>A0ABP4JZS5</accession>
<feature type="transmembrane region" description="Helical" evidence="6">
    <location>
        <begin position="12"/>
        <end position="33"/>
    </location>
</feature>
<feature type="transmembrane region" description="Helical" evidence="6">
    <location>
        <begin position="166"/>
        <end position="184"/>
    </location>
</feature>
<evidence type="ECO:0000256" key="2">
    <source>
        <dbReference type="ARBA" id="ARBA00022475"/>
    </source>
</evidence>
<feature type="transmembrane region" description="Helical" evidence="6">
    <location>
        <begin position="93"/>
        <end position="117"/>
    </location>
</feature>
<keyword evidence="3 6" id="KW-0812">Transmembrane</keyword>
<protein>
    <submittedName>
        <fullName evidence="7">Oligosaccharide flippase family protein</fullName>
    </submittedName>
</protein>